<protein>
    <submittedName>
        <fullName evidence="2">Uncharacterized protein</fullName>
    </submittedName>
</protein>
<dbReference type="EMBL" id="LGRX02012179">
    <property type="protein sequence ID" value="KAK3267820.1"/>
    <property type="molecule type" value="Genomic_DNA"/>
</dbReference>
<reference evidence="2 3" key="1">
    <citation type="journal article" date="2015" name="Genome Biol. Evol.">
        <title>Comparative Genomics of a Bacterivorous Green Alga Reveals Evolutionary Causalities and Consequences of Phago-Mixotrophic Mode of Nutrition.</title>
        <authorList>
            <person name="Burns J.A."/>
            <person name="Paasch A."/>
            <person name="Narechania A."/>
            <person name="Kim E."/>
        </authorList>
    </citation>
    <scope>NUCLEOTIDE SEQUENCE [LARGE SCALE GENOMIC DNA]</scope>
    <source>
        <strain evidence="2 3">PLY_AMNH</strain>
    </source>
</reference>
<evidence type="ECO:0000256" key="1">
    <source>
        <dbReference type="SAM" id="Phobius"/>
    </source>
</evidence>
<evidence type="ECO:0000313" key="2">
    <source>
        <dbReference type="EMBL" id="KAK3267820.1"/>
    </source>
</evidence>
<keyword evidence="1" id="KW-0472">Membrane</keyword>
<proteinExistence type="predicted"/>
<dbReference type="PANTHER" id="PTHR35313:SF1">
    <property type="entry name" value="NO EXINE FORMATION 1"/>
    <property type="match status" value="1"/>
</dbReference>
<feature type="transmembrane region" description="Helical" evidence="1">
    <location>
        <begin position="113"/>
        <end position="131"/>
    </location>
</feature>
<sequence length="193" mass="21450">MLYISCVQVLFLVGVWATLQFRWLQLQHPGVMLASEKLLFATCPTVAAVVQTWAFGASTSIESTPYFLLILLSIYYYLFALPTKSSFVSKTEAVAVGGRGSFQMCILDTYESAAQAVVLVFAPAAVYLVLTCRSPELWMHMWNLMLLTSPPTLVICLCSKRDSLWWLGTSPLLPPLRPPVSTQETPDLPQHMA</sequence>
<comment type="caution">
    <text evidence="2">The sequence shown here is derived from an EMBL/GenBank/DDBJ whole genome shotgun (WGS) entry which is preliminary data.</text>
</comment>
<dbReference type="PANTHER" id="PTHR35313">
    <property type="entry name" value="NO EXINE FORMATION 1"/>
    <property type="match status" value="1"/>
</dbReference>
<name>A0AAE0FXQ2_9CHLO</name>
<gene>
    <name evidence="2" type="ORF">CYMTET_23646</name>
</gene>
<accession>A0AAE0FXQ2</accession>
<dbReference type="AlphaFoldDB" id="A0AAE0FXQ2"/>
<dbReference type="Proteomes" id="UP001190700">
    <property type="component" value="Unassembled WGS sequence"/>
</dbReference>
<organism evidence="2 3">
    <name type="scientific">Cymbomonas tetramitiformis</name>
    <dbReference type="NCBI Taxonomy" id="36881"/>
    <lineage>
        <taxon>Eukaryota</taxon>
        <taxon>Viridiplantae</taxon>
        <taxon>Chlorophyta</taxon>
        <taxon>Pyramimonadophyceae</taxon>
        <taxon>Pyramimonadales</taxon>
        <taxon>Pyramimonadaceae</taxon>
        <taxon>Cymbomonas</taxon>
    </lineage>
</organism>
<feature type="transmembrane region" description="Helical" evidence="1">
    <location>
        <begin position="63"/>
        <end position="81"/>
    </location>
</feature>
<keyword evidence="1" id="KW-0812">Transmembrane</keyword>
<keyword evidence="1" id="KW-1133">Transmembrane helix</keyword>
<evidence type="ECO:0000313" key="3">
    <source>
        <dbReference type="Proteomes" id="UP001190700"/>
    </source>
</evidence>
<keyword evidence="3" id="KW-1185">Reference proteome</keyword>